<proteinExistence type="predicted"/>
<evidence type="ECO:0000256" key="1">
    <source>
        <dbReference type="SAM" id="Phobius"/>
    </source>
</evidence>
<dbReference type="Proteomes" id="UP000548476">
    <property type="component" value="Unassembled WGS sequence"/>
</dbReference>
<dbReference type="EMBL" id="JACHGT010000005">
    <property type="protein sequence ID" value="MBB6034992.1"/>
    <property type="molecule type" value="Genomic_DNA"/>
</dbReference>
<evidence type="ECO:0000313" key="3">
    <source>
        <dbReference type="Proteomes" id="UP000548476"/>
    </source>
</evidence>
<keyword evidence="1" id="KW-0472">Membrane</keyword>
<feature type="transmembrane region" description="Helical" evidence="1">
    <location>
        <begin position="243"/>
        <end position="262"/>
    </location>
</feature>
<feature type="transmembrane region" description="Helical" evidence="1">
    <location>
        <begin position="103"/>
        <end position="124"/>
    </location>
</feature>
<keyword evidence="3" id="KW-1185">Reference proteome</keyword>
<evidence type="ECO:0000313" key="2">
    <source>
        <dbReference type="EMBL" id="MBB6034992.1"/>
    </source>
</evidence>
<gene>
    <name evidence="2" type="ORF">HNR73_002846</name>
</gene>
<reference evidence="2 3" key="1">
    <citation type="submission" date="2020-08" db="EMBL/GenBank/DDBJ databases">
        <title>Genomic Encyclopedia of Type Strains, Phase IV (KMG-IV): sequencing the most valuable type-strain genomes for metagenomic binning, comparative biology and taxonomic classification.</title>
        <authorList>
            <person name="Goeker M."/>
        </authorList>
    </citation>
    <scope>NUCLEOTIDE SEQUENCE [LARGE SCALE GENOMIC DNA]</scope>
    <source>
        <strain evidence="2 3">YIM 65646</strain>
    </source>
</reference>
<feature type="transmembrane region" description="Helical" evidence="1">
    <location>
        <begin position="59"/>
        <end position="83"/>
    </location>
</feature>
<dbReference type="AlphaFoldDB" id="A0A841FN58"/>
<feature type="transmembrane region" description="Helical" evidence="1">
    <location>
        <begin position="212"/>
        <end position="231"/>
    </location>
</feature>
<dbReference type="RefSeq" id="WP_184787838.1">
    <property type="nucleotide sequence ID" value="NZ_BONT01000112.1"/>
</dbReference>
<sequence>MVAAMSVLVLVSLGGVLFDDRVQMGVSPWEKPLKFGFAFVAYGLTLAWMLSLPHKGKRFTWWIGAVVALSGTLDVAVIAIQGARGTFSHFNDSGDWGAELTKMVFNYFVPLLMLANLVLAITLIAQRIGDKATALAIRLAAVSSVVGMGLGLLISFNPEPMGGTYTDGNGASVEMMISHNVGIRDDSGVMPFTGWSSVGGDLRIPHFVGMHGMQVLLLAGLVLSLLAARVAWLRDERTRRSMVAVVGLGYGGVTALVTWQALRGQSLIHPDARTWAAAGVIAAVVAVGAAAVYAVGRGRAKAAAERPAERVRELV</sequence>
<accession>A0A841FN58</accession>
<name>A0A841FN58_9ACTN</name>
<comment type="caution">
    <text evidence="2">The sequence shown here is derived from an EMBL/GenBank/DDBJ whole genome shotgun (WGS) entry which is preliminary data.</text>
</comment>
<organism evidence="2 3">
    <name type="scientific">Phytomonospora endophytica</name>
    <dbReference type="NCBI Taxonomy" id="714109"/>
    <lineage>
        <taxon>Bacteria</taxon>
        <taxon>Bacillati</taxon>
        <taxon>Actinomycetota</taxon>
        <taxon>Actinomycetes</taxon>
        <taxon>Micromonosporales</taxon>
        <taxon>Micromonosporaceae</taxon>
        <taxon>Phytomonospora</taxon>
    </lineage>
</organism>
<feature type="transmembrane region" description="Helical" evidence="1">
    <location>
        <begin position="34"/>
        <end position="52"/>
    </location>
</feature>
<feature type="transmembrane region" description="Helical" evidence="1">
    <location>
        <begin position="274"/>
        <end position="296"/>
    </location>
</feature>
<feature type="transmembrane region" description="Helical" evidence="1">
    <location>
        <begin position="136"/>
        <end position="156"/>
    </location>
</feature>
<keyword evidence="1" id="KW-0812">Transmembrane</keyword>
<protein>
    <submittedName>
        <fullName evidence="2">Uncharacterized membrane protein YhaH (DUF805 family)</fullName>
    </submittedName>
</protein>
<keyword evidence="1" id="KW-1133">Transmembrane helix</keyword>